<feature type="non-terminal residue" evidence="1">
    <location>
        <position position="1"/>
    </location>
</feature>
<sequence>ELVVAVEKMNSFLNMKKTRSYSFQQAEIVELGLVVVFGKLEEFETWGISISDVYFSYGSFEHDDG</sequence>
<gene>
    <name evidence="1" type="ORF">HAX54_007860</name>
</gene>
<protein>
    <submittedName>
        <fullName evidence="1">Uncharacterized protein</fullName>
    </submittedName>
</protein>
<evidence type="ECO:0000313" key="2">
    <source>
        <dbReference type="Proteomes" id="UP000823775"/>
    </source>
</evidence>
<keyword evidence="2" id="KW-1185">Reference proteome</keyword>
<comment type="caution">
    <text evidence="1">The sequence shown here is derived from an EMBL/GenBank/DDBJ whole genome shotgun (WGS) entry which is preliminary data.</text>
</comment>
<dbReference type="Proteomes" id="UP000823775">
    <property type="component" value="Unassembled WGS sequence"/>
</dbReference>
<proteinExistence type="predicted"/>
<dbReference type="EMBL" id="JACEIK010014001">
    <property type="protein sequence ID" value="MCE3216731.1"/>
    <property type="molecule type" value="Genomic_DNA"/>
</dbReference>
<organism evidence="1 2">
    <name type="scientific">Datura stramonium</name>
    <name type="common">Jimsonweed</name>
    <name type="synonym">Common thornapple</name>
    <dbReference type="NCBI Taxonomy" id="4076"/>
    <lineage>
        <taxon>Eukaryota</taxon>
        <taxon>Viridiplantae</taxon>
        <taxon>Streptophyta</taxon>
        <taxon>Embryophyta</taxon>
        <taxon>Tracheophyta</taxon>
        <taxon>Spermatophyta</taxon>
        <taxon>Magnoliopsida</taxon>
        <taxon>eudicotyledons</taxon>
        <taxon>Gunneridae</taxon>
        <taxon>Pentapetalae</taxon>
        <taxon>asterids</taxon>
        <taxon>lamiids</taxon>
        <taxon>Solanales</taxon>
        <taxon>Solanaceae</taxon>
        <taxon>Solanoideae</taxon>
        <taxon>Datureae</taxon>
        <taxon>Datura</taxon>
    </lineage>
</organism>
<evidence type="ECO:0000313" key="1">
    <source>
        <dbReference type="EMBL" id="MCE3216731.1"/>
    </source>
</evidence>
<reference evidence="1 2" key="1">
    <citation type="journal article" date="2021" name="BMC Genomics">
        <title>Datura genome reveals duplications of psychoactive alkaloid biosynthetic genes and high mutation rate following tissue culture.</title>
        <authorList>
            <person name="Rajewski A."/>
            <person name="Carter-House D."/>
            <person name="Stajich J."/>
            <person name="Litt A."/>
        </authorList>
    </citation>
    <scope>NUCLEOTIDE SEQUENCE [LARGE SCALE GENOMIC DNA]</scope>
    <source>
        <strain evidence="1">AR-01</strain>
    </source>
</reference>
<name>A0ABS8WY13_DATST</name>
<accession>A0ABS8WY13</accession>